<name>A0A173LIV9_9ACTN</name>
<dbReference type="GO" id="GO:0000976">
    <property type="term" value="F:transcription cis-regulatory region binding"/>
    <property type="evidence" value="ECO:0007669"/>
    <property type="project" value="TreeGrafter"/>
</dbReference>
<feature type="DNA-binding region" description="H-T-H motif" evidence="4">
    <location>
        <begin position="45"/>
        <end position="64"/>
    </location>
</feature>
<gene>
    <name evidence="6" type="ORF">BJL86_0763</name>
</gene>
<dbReference type="InterPro" id="IPR050109">
    <property type="entry name" value="HTH-type_TetR-like_transc_reg"/>
</dbReference>
<feature type="domain" description="HTH tetR-type" evidence="5">
    <location>
        <begin position="22"/>
        <end position="82"/>
    </location>
</feature>
<dbReference type="GO" id="GO:0003700">
    <property type="term" value="F:DNA-binding transcription factor activity"/>
    <property type="evidence" value="ECO:0007669"/>
    <property type="project" value="TreeGrafter"/>
</dbReference>
<keyword evidence="7" id="KW-1185">Reference proteome</keyword>
<dbReference type="InterPro" id="IPR001647">
    <property type="entry name" value="HTH_TetR"/>
</dbReference>
<dbReference type="InterPro" id="IPR025996">
    <property type="entry name" value="MT1864/Rv1816-like_C"/>
</dbReference>
<keyword evidence="2 4" id="KW-0238">DNA-binding</keyword>
<dbReference type="Pfam" id="PF13305">
    <property type="entry name" value="TetR_C_33"/>
    <property type="match status" value="1"/>
</dbReference>
<dbReference type="PANTHER" id="PTHR30055:SF234">
    <property type="entry name" value="HTH-TYPE TRANSCRIPTIONAL REGULATOR BETI"/>
    <property type="match status" value="1"/>
</dbReference>
<proteinExistence type="predicted"/>
<evidence type="ECO:0000256" key="3">
    <source>
        <dbReference type="ARBA" id="ARBA00023163"/>
    </source>
</evidence>
<dbReference type="PROSITE" id="PS50977">
    <property type="entry name" value="HTH_TETR_2"/>
    <property type="match status" value="1"/>
</dbReference>
<dbReference type="SUPFAM" id="SSF48498">
    <property type="entry name" value="Tetracyclin repressor-like, C-terminal domain"/>
    <property type="match status" value="1"/>
</dbReference>
<reference evidence="6 7" key="1">
    <citation type="submission" date="2016-06" db="EMBL/GenBank/DDBJ databases">
        <title>Complete genome sequence of a saline-alkali tolerant type strain Dietzia timorensis ID05-A0528T.</title>
        <authorList>
            <person name="Wu X."/>
        </authorList>
    </citation>
    <scope>NUCLEOTIDE SEQUENCE [LARGE SCALE GENOMIC DNA]</scope>
    <source>
        <strain evidence="6 7">ID05-A0528</strain>
    </source>
</reference>
<evidence type="ECO:0000256" key="1">
    <source>
        <dbReference type="ARBA" id="ARBA00023015"/>
    </source>
</evidence>
<organism evidence="6 7">
    <name type="scientific">Dietzia timorensis</name>
    <dbReference type="NCBI Taxonomy" id="499555"/>
    <lineage>
        <taxon>Bacteria</taxon>
        <taxon>Bacillati</taxon>
        <taxon>Actinomycetota</taxon>
        <taxon>Actinomycetes</taxon>
        <taxon>Mycobacteriales</taxon>
        <taxon>Dietziaceae</taxon>
        <taxon>Dietzia</taxon>
    </lineage>
</organism>
<evidence type="ECO:0000313" key="7">
    <source>
        <dbReference type="Proteomes" id="UP000186104"/>
    </source>
</evidence>
<evidence type="ECO:0000256" key="4">
    <source>
        <dbReference type="PROSITE-ProRule" id="PRU00335"/>
    </source>
</evidence>
<keyword evidence="3" id="KW-0804">Transcription</keyword>
<dbReference type="SUPFAM" id="SSF46689">
    <property type="entry name" value="Homeodomain-like"/>
    <property type="match status" value="1"/>
</dbReference>
<dbReference type="Proteomes" id="UP000186104">
    <property type="component" value="Chromosome"/>
</dbReference>
<keyword evidence="1" id="KW-0805">Transcription regulation</keyword>
<dbReference type="InterPro" id="IPR009057">
    <property type="entry name" value="Homeodomain-like_sf"/>
</dbReference>
<dbReference type="OrthoDB" id="3173376at2"/>
<dbReference type="AlphaFoldDB" id="A0A173LIV9"/>
<dbReference type="Gene3D" id="1.10.357.10">
    <property type="entry name" value="Tetracycline Repressor, domain 2"/>
    <property type="match status" value="1"/>
</dbReference>
<dbReference type="InterPro" id="IPR036271">
    <property type="entry name" value="Tet_transcr_reg_TetR-rel_C_sf"/>
</dbReference>
<dbReference type="RefSeq" id="WP_067472677.1">
    <property type="nucleotide sequence ID" value="NZ_CP015961.1"/>
</dbReference>
<dbReference type="KEGG" id="dtm:BJL86_0763"/>
<dbReference type="Pfam" id="PF00440">
    <property type="entry name" value="TetR_N"/>
    <property type="match status" value="1"/>
</dbReference>
<accession>A0A173LIV9</accession>
<evidence type="ECO:0000256" key="2">
    <source>
        <dbReference type="ARBA" id="ARBA00023125"/>
    </source>
</evidence>
<dbReference type="EMBL" id="CP015961">
    <property type="protein sequence ID" value="ANI91564.1"/>
    <property type="molecule type" value="Genomic_DNA"/>
</dbReference>
<dbReference type="PANTHER" id="PTHR30055">
    <property type="entry name" value="HTH-TYPE TRANSCRIPTIONAL REGULATOR RUTR"/>
    <property type="match status" value="1"/>
</dbReference>
<protein>
    <recommendedName>
        <fullName evidence="5">HTH tetR-type domain-containing protein</fullName>
    </recommendedName>
</protein>
<evidence type="ECO:0000313" key="6">
    <source>
        <dbReference type="EMBL" id="ANI91564.1"/>
    </source>
</evidence>
<dbReference type="STRING" id="499555.BJL86_0763"/>
<sequence length="248" mass="26920">MSATNQPKSGTIAEPRKPYHHGDLRRAIIASATRRARHSGERAIVLREIAAEIGVSATAAYRHFTNRAELVDIVASRGIEEMAESMRTSLVLDAGVAAESESERAGLAAWADVRNACRAYVKFAIDEPQWNRMISETGGTSPVVREAADKLIAALRKPAEKGVPSGVFRAEISDTETLEIWSSLLGMSMISALGFIGEGKDVDRIWDVLDAQLQRVIGPILLTEKGQELVAEQKPFPAGALSDLTDWL</sequence>
<evidence type="ECO:0000259" key="5">
    <source>
        <dbReference type="PROSITE" id="PS50977"/>
    </source>
</evidence>